<evidence type="ECO:0000259" key="1">
    <source>
        <dbReference type="Pfam" id="PF04264"/>
    </source>
</evidence>
<dbReference type="InterPro" id="IPR036761">
    <property type="entry name" value="TTHA0802/YceI-like_sf"/>
</dbReference>
<proteinExistence type="predicted"/>
<dbReference type="EMBL" id="SAXA01000017">
    <property type="protein sequence ID" value="RXQ88837.1"/>
    <property type="molecule type" value="Genomic_DNA"/>
</dbReference>
<accession>A0A4Q1JJK4</accession>
<dbReference type="Pfam" id="PF04264">
    <property type="entry name" value="YceI"/>
    <property type="match status" value="1"/>
</dbReference>
<dbReference type="AlphaFoldDB" id="A0A4Q1JJK4"/>
<gene>
    <name evidence="2" type="ORF">EO244_15020</name>
</gene>
<evidence type="ECO:0000313" key="3">
    <source>
        <dbReference type="Proteomes" id="UP000289703"/>
    </source>
</evidence>
<evidence type="ECO:0000313" key="2">
    <source>
        <dbReference type="EMBL" id="RXQ88837.1"/>
    </source>
</evidence>
<comment type="caution">
    <text evidence="2">The sequence shown here is derived from an EMBL/GenBank/DDBJ whole genome shotgun (WGS) entry which is preliminary data.</text>
</comment>
<dbReference type="Proteomes" id="UP000289703">
    <property type="component" value="Unassembled WGS sequence"/>
</dbReference>
<dbReference type="RefSeq" id="WP_129255505.1">
    <property type="nucleotide sequence ID" value="NZ_SAXA01000017.1"/>
</dbReference>
<sequence length="182" mass="20674">MNIKSIIILIVFVSFVLGLRAQERYQVSQGVISFYSSAPLEDIYAVNNKVRSLIDLSTLEFAFVVPIPGFEFRKALMKTHFNERYLESDKYPNATFTGKLIGESVTEKSGMKKIVAEGEIKIHGVAKMMAIPATIIFEDDKLIVESEFILKPKDFKIKIPRILIKNIAEEVLVKVNLVYELE</sequence>
<protein>
    <submittedName>
        <fullName evidence="2">YceI family protein</fullName>
    </submittedName>
</protein>
<dbReference type="Gene3D" id="2.40.128.110">
    <property type="entry name" value="Lipid/polyisoprenoid-binding, YceI-like"/>
    <property type="match status" value="1"/>
</dbReference>
<dbReference type="OrthoDB" id="116832at2"/>
<reference evidence="2 3" key="1">
    <citation type="submission" date="2019-01" db="EMBL/GenBank/DDBJ databases">
        <title>Ancylomarina salipaludis sp. nov., isolated from a salt marsh.</title>
        <authorList>
            <person name="Yoon J.-H."/>
        </authorList>
    </citation>
    <scope>NUCLEOTIDE SEQUENCE [LARGE SCALE GENOMIC DNA]</scope>
    <source>
        <strain evidence="2 3">SHSM-M15</strain>
    </source>
</reference>
<feature type="domain" description="Lipid/polyisoprenoid-binding YceI-like" evidence="1">
    <location>
        <begin position="58"/>
        <end position="178"/>
    </location>
</feature>
<dbReference type="InterPro" id="IPR007372">
    <property type="entry name" value="Lipid/polyisoprenoid-bd_YceI"/>
</dbReference>
<organism evidence="2 3">
    <name type="scientific">Ancylomarina salipaludis</name>
    <dbReference type="NCBI Taxonomy" id="2501299"/>
    <lineage>
        <taxon>Bacteria</taxon>
        <taxon>Pseudomonadati</taxon>
        <taxon>Bacteroidota</taxon>
        <taxon>Bacteroidia</taxon>
        <taxon>Marinilabiliales</taxon>
        <taxon>Marinifilaceae</taxon>
        <taxon>Ancylomarina</taxon>
    </lineage>
</organism>
<dbReference type="SUPFAM" id="SSF101874">
    <property type="entry name" value="YceI-like"/>
    <property type="match status" value="1"/>
</dbReference>
<keyword evidence="3" id="KW-1185">Reference proteome</keyword>
<name>A0A4Q1JJK4_9BACT</name>